<dbReference type="Gene3D" id="1.10.357.10">
    <property type="entry name" value="Tetracycline Repressor, domain 2"/>
    <property type="match status" value="1"/>
</dbReference>
<sequence>MPGPKQPSPTPDDSRERVIAAATTLFAEHGYDGTSTRQIANQVGLNVATVAYHVGAKADLYQEVMRRAYAAEAQHLTRALAAFHTAAAADPAAAVRTLVGAYFDFCLAHAHIPALWMRRWLSDAAEVIGPEAEYAKPQIDAVRAAVEAALPEVAACADVEMTVWTVLWMTHGFCCSGLLDQDGTRRGPTDPQAVDRFRTHLEGLALRELGLGLAPRLGGVDLGGAQ</sequence>
<dbReference type="GO" id="GO:0003700">
    <property type="term" value="F:DNA-binding transcription factor activity"/>
    <property type="evidence" value="ECO:0007669"/>
    <property type="project" value="TreeGrafter"/>
</dbReference>
<dbReference type="Proteomes" id="UP000675781">
    <property type="component" value="Unassembled WGS sequence"/>
</dbReference>
<dbReference type="PROSITE" id="PS50977">
    <property type="entry name" value="HTH_TETR_2"/>
    <property type="match status" value="1"/>
</dbReference>
<gene>
    <name evidence="4" type="ORF">KDL01_26565</name>
</gene>
<keyword evidence="5" id="KW-1185">Reference proteome</keyword>
<dbReference type="InterPro" id="IPR001647">
    <property type="entry name" value="HTH_TetR"/>
</dbReference>
<keyword evidence="1 2" id="KW-0238">DNA-binding</keyword>
<evidence type="ECO:0000256" key="1">
    <source>
        <dbReference type="ARBA" id="ARBA00023125"/>
    </source>
</evidence>
<dbReference type="SUPFAM" id="SSF48498">
    <property type="entry name" value="Tetracyclin repressor-like, C-terminal domain"/>
    <property type="match status" value="1"/>
</dbReference>
<dbReference type="SUPFAM" id="SSF46689">
    <property type="entry name" value="Homeodomain-like"/>
    <property type="match status" value="1"/>
</dbReference>
<dbReference type="Pfam" id="PF00440">
    <property type="entry name" value="TetR_N"/>
    <property type="match status" value="1"/>
</dbReference>
<dbReference type="PRINTS" id="PR00455">
    <property type="entry name" value="HTHTETR"/>
</dbReference>
<dbReference type="InterPro" id="IPR009057">
    <property type="entry name" value="Homeodomain-like_sf"/>
</dbReference>
<evidence type="ECO:0000259" key="3">
    <source>
        <dbReference type="PROSITE" id="PS50977"/>
    </source>
</evidence>
<proteinExistence type="predicted"/>
<dbReference type="InterPro" id="IPR036271">
    <property type="entry name" value="Tet_transcr_reg_TetR-rel_C_sf"/>
</dbReference>
<dbReference type="PANTHER" id="PTHR30055">
    <property type="entry name" value="HTH-TYPE TRANSCRIPTIONAL REGULATOR RUTR"/>
    <property type="match status" value="1"/>
</dbReference>
<evidence type="ECO:0000313" key="4">
    <source>
        <dbReference type="EMBL" id="MBR7836870.1"/>
    </source>
</evidence>
<comment type="caution">
    <text evidence="4">The sequence shown here is derived from an EMBL/GenBank/DDBJ whole genome shotgun (WGS) entry which is preliminary data.</text>
</comment>
<dbReference type="GO" id="GO:0000976">
    <property type="term" value="F:transcription cis-regulatory region binding"/>
    <property type="evidence" value="ECO:0007669"/>
    <property type="project" value="TreeGrafter"/>
</dbReference>
<dbReference type="PANTHER" id="PTHR30055:SF219">
    <property type="entry name" value="TRANSCRIPTIONAL REGULATORY PROTEIN"/>
    <property type="match status" value="1"/>
</dbReference>
<feature type="domain" description="HTH tetR-type" evidence="3">
    <location>
        <begin position="12"/>
        <end position="72"/>
    </location>
</feature>
<feature type="DNA-binding region" description="H-T-H motif" evidence="2">
    <location>
        <begin position="35"/>
        <end position="54"/>
    </location>
</feature>
<dbReference type="EMBL" id="JAGSOG010000166">
    <property type="protein sequence ID" value="MBR7836870.1"/>
    <property type="molecule type" value="Genomic_DNA"/>
</dbReference>
<protein>
    <submittedName>
        <fullName evidence="4">TetR/AcrR family transcriptional regulator</fullName>
    </submittedName>
</protein>
<accession>A0A941ER09</accession>
<dbReference type="InterPro" id="IPR050109">
    <property type="entry name" value="HTH-type_TetR-like_transc_reg"/>
</dbReference>
<name>A0A941ER09_9ACTN</name>
<reference evidence="4" key="1">
    <citation type="submission" date="2021-04" db="EMBL/GenBank/DDBJ databases">
        <title>Genome based classification of Actinospica acidithermotolerans sp. nov., an actinobacterium isolated from an Indonesian hot spring.</title>
        <authorList>
            <person name="Kusuma A.B."/>
            <person name="Putra K.E."/>
            <person name="Nafisah S."/>
            <person name="Loh J."/>
            <person name="Nouioui I."/>
            <person name="Goodfellow M."/>
        </authorList>
    </citation>
    <scope>NUCLEOTIDE SEQUENCE</scope>
    <source>
        <strain evidence="4">CSCA 57</strain>
    </source>
</reference>
<evidence type="ECO:0000313" key="5">
    <source>
        <dbReference type="Proteomes" id="UP000675781"/>
    </source>
</evidence>
<organism evidence="4 5">
    <name type="scientific">Actinospica durhamensis</name>
    <dbReference type="NCBI Taxonomy" id="1508375"/>
    <lineage>
        <taxon>Bacteria</taxon>
        <taxon>Bacillati</taxon>
        <taxon>Actinomycetota</taxon>
        <taxon>Actinomycetes</taxon>
        <taxon>Catenulisporales</taxon>
        <taxon>Actinospicaceae</taxon>
        <taxon>Actinospica</taxon>
    </lineage>
</organism>
<dbReference type="AlphaFoldDB" id="A0A941ER09"/>
<dbReference type="RefSeq" id="WP_212531342.1">
    <property type="nucleotide sequence ID" value="NZ_JAGSOG010000166.1"/>
</dbReference>
<evidence type="ECO:0000256" key="2">
    <source>
        <dbReference type="PROSITE-ProRule" id="PRU00335"/>
    </source>
</evidence>